<protein>
    <submittedName>
        <fullName evidence="9">MFS transporter</fullName>
    </submittedName>
</protein>
<dbReference type="GO" id="GO:0005886">
    <property type="term" value="C:plasma membrane"/>
    <property type="evidence" value="ECO:0007669"/>
    <property type="project" value="UniProtKB-SubCell"/>
</dbReference>
<feature type="transmembrane region" description="Helical" evidence="7">
    <location>
        <begin position="379"/>
        <end position="402"/>
    </location>
</feature>
<reference evidence="9 10" key="1">
    <citation type="submission" date="2016-02" db="EMBL/GenBank/DDBJ databases">
        <title>Draft genome sequence of the strain BR 10247T Bradyrhizobium neotropicale isolated from nodules of Centrolobium paraense.</title>
        <authorList>
            <person name="Simoes-Araujo J.L."/>
            <person name="Barauna A.C."/>
            <person name="Silva K."/>
            <person name="Zilli J.E."/>
        </authorList>
    </citation>
    <scope>NUCLEOTIDE SEQUENCE [LARGE SCALE GENOMIC DNA]</scope>
    <source>
        <strain evidence="9 10">BR 10247</strain>
    </source>
</reference>
<evidence type="ECO:0000313" key="10">
    <source>
        <dbReference type="Proteomes" id="UP000077173"/>
    </source>
</evidence>
<dbReference type="RefSeq" id="WP_063679357.1">
    <property type="nucleotide sequence ID" value="NZ_LSEF01000061.1"/>
</dbReference>
<dbReference type="CDD" id="cd06173">
    <property type="entry name" value="MFS_MefA_like"/>
    <property type="match status" value="1"/>
</dbReference>
<sequence>MSQELSEGQAVPANPPVSARALLSHRAFLFFLLSRSLSRFSSQIAAVAIGWQIYDLTGSAFDLGMVGLVQFLPTALLVFVAGHAADRFERKRVVQLCQLVEAATALYLAVITWLGAVGEVQIFVATFVLGIAGAFESPTTAAMLPLIAPQGSLQRATAISSGAAQVATITGPALGGFAYAIAPHLAYAVMVLFWLLGMILTGFIRPRPQAIAKDASGDNIFAGVRFIRGNPAILGTISLDLFAVLFGGVTALLPIYARDILQTGPVGLGVLRAAPAVGALLMTMVLARHAISRHVGLRMFQAVIVFGVATVVFALSSWMWLSVLSLAILGAADTISVVIRFSLVQLATPDEMRGRVGAVNFLFINASNQLGQFESGLTAALFGAMPAAVLGGVCTVAVALLWMKLFPSLRQVESLE</sequence>
<keyword evidence="4 7" id="KW-0812">Transmembrane</keyword>
<feature type="transmembrane region" description="Helical" evidence="7">
    <location>
        <begin position="185"/>
        <end position="204"/>
    </location>
</feature>
<dbReference type="InterPro" id="IPR036259">
    <property type="entry name" value="MFS_trans_sf"/>
</dbReference>
<evidence type="ECO:0000256" key="1">
    <source>
        <dbReference type="ARBA" id="ARBA00004651"/>
    </source>
</evidence>
<dbReference type="EMBL" id="LSEF01000061">
    <property type="protein sequence ID" value="OAF15778.1"/>
    <property type="molecule type" value="Genomic_DNA"/>
</dbReference>
<dbReference type="GO" id="GO:0022857">
    <property type="term" value="F:transmembrane transporter activity"/>
    <property type="evidence" value="ECO:0007669"/>
    <property type="project" value="InterPro"/>
</dbReference>
<evidence type="ECO:0000256" key="2">
    <source>
        <dbReference type="ARBA" id="ARBA00022448"/>
    </source>
</evidence>
<feature type="transmembrane region" description="Helical" evidence="7">
    <location>
        <begin position="299"/>
        <end position="320"/>
    </location>
</feature>
<keyword evidence="6 7" id="KW-0472">Membrane</keyword>
<feature type="transmembrane region" description="Helical" evidence="7">
    <location>
        <begin position="232"/>
        <end position="257"/>
    </location>
</feature>
<evidence type="ECO:0000256" key="4">
    <source>
        <dbReference type="ARBA" id="ARBA00022692"/>
    </source>
</evidence>
<dbReference type="InterPro" id="IPR020846">
    <property type="entry name" value="MFS_dom"/>
</dbReference>
<evidence type="ECO:0000256" key="5">
    <source>
        <dbReference type="ARBA" id="ARBA00022989"/>
    </source>
</evidence>
<evidence type="ECO:0000256" key="7">
    <source>
        <dbReference type="SAM" id="Phobius"/>
    </source>
</evidence>
<accession>A0A176Z538</accession>
<keyword evidence="2" id="KW-0813">Transport</keyword>
<dbReference type="Pfam" id="PF05977">
    <property type="entry name" value="MFS_3"/>
    <property type="match status" value="1"/>
</dbReference>
<dbReference type="PANTHER" id="PTHR23513">
    <property type="entry name" value="INTEGRAL MEMBRANE EFFLUX PROTEIN-RELATED"/>
    <property type="match status" value="1"/>
</dbReference>
<comment type="caution">
    <text evidence="9">The sequence shown here is derived from an EMBL/GenBank/DDBJ whole genome shotgun (WGS) entry which is preliminary data.</text>
</comment>
<keyword evidence="10" id="KW-1185">Reference proteome</keyword>
<dbReference type="AlphaFoldDB" id="A0A176Z538"/>
<feature type="transmembrane region" description="Helical" evidence="7">
    <location>
        <begin position="60"/>
        <end position="81"/>
    </location>
</feature>
<organism evidence="9 10">
    <name type="scientific">Bradyrhizobium neotropicale</name>
    <dbReference type="NCBI Taxonomy" id="1497615"/>
    <lineage>
        <taxon>Bacteria</taxon>
        <taxon>Pseudomonadati</taxon>
        <taxon>Pseudomonadota</taxon>
        <taxon>Alphaproteobacteria</taxon>
        <taxon>Hyphomicrobiales</taxon>
        <taxon>Nitrobacteraceae</taxon>
        <taxon>Bradyrhizobium</taxon>
    </lineage>
</organism>
<dbReference type="PROSITE" id="PS50850">
    <property type="entry name" value="MFS"/>
    <property type="match status" value="1"/>
</dbReference>
<dbReference type="PANTHER" id="PTHR23513:SF9">
    <property type="entry name" value="ENTEROBACTIN EXPORTER ENTS"/>
    <property type="match status" value="1"/>
</dbReference>
<evidence type="ECO:0000259" key="8">
    <source>
        <dbReference type="PROSITE" id="PS50850"/>
    </source>
</evidence>
<comment type="subcellular location">
    <subcellularLocation>
        <location evidence="1">Cell membrane</location>
        <topology evidence="1">Multi-pass membrane protein</topology>
    </subcellularLocation>
</comment>
<evidence type="ECO:0000256" key="6">
    <source>
        <dbReference type="ARBA" id="ARBA00023136"/>
    </source>
</evidence>
<proteinExistence type="predicted"/>
<dbReference type="InterPro" id="IPR010290">
    <property type="entry name" value="TM_effector"/>
</dbReference>
<keyword evidence="3" id="KW-1003">Cell membrane</keyword>
<dbReference type="Proteomes" id="UP000077173">
    <property type="component" value="Unassembled WGS sequence"/>
</dbReference>
<dbReference type="SUPFAM" id="SSF103473">
    <property type="entry name" value="MFS general substrate transporter"/>
    <property type="match status" value="1"/>
</dbReference>
<gene>
    <name evidence="9" type="ORF">AXW67_15225</name>
</gene>
<evidence type="ECO:0000313" key="9">
    <source>
        <dbReference type="EMBL" id="OAF15778.1"/>
    </source>
</evidence>
<dbReference type="Gene3D" id="1.20.1250.20">
    <property type="entry name" value="MFS general substrate transporter like domains"/>
    <property type="match status" value="1"/>
</dbReference>
<feature type="domain" description="Major facilitator superfamily (MFS) profile" evidence="8">
    <location>
        <begin position="27"/>
        <end position="410"/>
    </location>
</feature>
<evidence type="ECO:0000256" key="3">
    <source>
        <dbReference type="ARBA" id="ARBA00022475"/>
    </source>
</evidence>
<keyword evidence="5 7" id="KW-1133">Transmembrane helix</keyword>
<feature type="transmembrane region" description="Helical" evidence="7">
    <location>
        <begin position="269"/>
        <end position="287"/>
    </location>
</feature>
<name>A0A176Z538_9BRAD</name>